<reference evidence="1 2" key="1">
    <citation type="submission" date="2021-03" db="EMBL/GenBank/DDBJ databases">
        <authorList>
            <person name="So Y."/>
        </authorList>
    </citation>
    <scope>NUCLEOTIDE SEQUENCE [LARGE SCALE GENOMIC DNA]</scope>
    <source>
        <strain evidence="1 2">PWR1</strain>
    </source>
</reference>
<protein>
    <submittedName>
        <fullName evidence="1">Uncharacterized protein</fullName>
    </submittedName>
</protein>
<evidence type="ECO:0000313" key="1">
    <source>
        <dbReference type="EMBL" id="MBP0466923.1"/>
    </source>
</evidence>
<sequence>MNEIASARSVYQSCNVDSGFWLGHNHMLQAKGALERVLAHAHEDGNVDAVKVLHSIIALLEVSTVPERN</sequence>
<comment type="caution">
    <text evidence="1">The sequence shown here is derived from an EMBL/GenBank/DDBJ whole genome shotgun (WGS) entry which is preliminary data.</text>
</comment>
<keyword evidence="2" id="KW-1185">Reference proteome</keyword>
<organism evidence="1 2">
    <name type="scientific">Roseomonas nitratireducens</name>
    <dbReference type="NCBI Taxonomy" id="2820810"/>
    <lineage>
        <taxon>Bacteria</taxon>
        <taxon>Pseudomonadati</taxon>
        <taxon>Pseudomonadota</taxon>
        <taxon>Alphaproteobacteria</taxon>
        <taxon>Acetobacterales</taxon>
        <taxon>Roseomonadaceae</taxon>
        <taxon>Roseomonas</taxon>
    </lineage>
</organism>
<dbReference type="RefSeq" id="WP_209354296.1">
    <property type="nucleotide sequence ID" value="NZ_JAGIYZ010000043.1"/>
</dbReference>
<dbReference type="Proteomes" id="UP000680815">
    <property type="component" value="Unassembled WGS sequence"/>
</dbReference>
<dbReference type="EMBL" id="JAGIYZ010000043">
    <property type="protein sequence ID" value="MBP0466923.1"/>
    <property type="molecule type" value="Genomic_DNA"/>
</dbReference>
<proteinExistence type="predicted"/>
<name>A0ABS4AZY6_9PROT</name>
<evidence type="ECO:0000313" key="2">
    <source>
        <dbReference type="Proteomes" id="UP000680815"/>
    </source>
</evidence>
<gene>
    <name evidence="1" type="ORF">J5Y09_23545</name>
</gene>
<accession>A0ABS4AZY6</accession>